<feature type="region of interest" description="Disordered" evidence="10">
    <location>
        <begin position="497"/>
        <end position="562"/>
    </location>
</feature>
<sequence length="649" mass="70016">MPSAISIGAVLQNRYRVVQLLGQGGFGRTYLVEDQGRFNEPCALKEFVPVQGEDRFTDKASQLFQREAAILYQISHPQIPQFRATFEENQRLFLVQDYVEGVTYRQLLDRRQYQGKAFSETEVRQFLQQLLPVLAHIHAKGIIHRDISPDNIILRRADQLPVLIDFGVVKEVVTRIQFASTAAAATTVGKAGYAPSEQMQAGRAYPSSDLFSLAVTAVVLLTGKEPAALFDDTSYTWQWQNYASASPAFAQVLNKALNYRPGDRYQNVREMVQALSDSRGNIAVPPSAGTTAAHSTSELRTVAVGRPQPPATAAAQPATARPTPARPTRVAPPPERVSLLENPWAVTAMGVGLALVAGIGGWAVVSALNSDVAPNSTVTPMPTVTPTPTVGTPTPDPVPTEPVDYDQPLTLTPGSAQTVEGSVGQGDTVNYRFPAEAGQTLSVALDGEGVLLTVLGPNGQAVNNRAKRVASWNGRLSEAGEYTVQLSPVRGLESSNYSLNLNLTNPPTTGENNPDQGSPDDANPPDVNQPKPEPKPEANPEPSISQQRVQFPGGESSARYANSVSSEQIRRYVVNAQQGQIMTVQISNSQGPAKFDVRLPGGRMMADAEDVLFWQSYLPEGGDYFIDVKSEGEAEFTLDIAVTAQLEGQ</sequence>
<keyword evidence="3" id="KW-0808">Transferase</keyword>
<comment type="catalytic activity">
    <reaction evidence="7">
        <text>L-threonyl-[protein] + ATP = O-phospho-L-threonyl-[protein] + ADP + H(+)</text>
        <dbReference type="Rhea" id="RHEA:46608"/>
        <dbReference type="Rhea" id="RHEA-COMP:11060"/>
        <dbReference type="Rhea" id="RHEA-COMP:11605"/>
        <dbReference type="ChEBI" id="CHEBI:15378"/>
        <dbReference type="ChEBI" id="CHEBI:30013"/>
        <dbReference type="ChEBI" id="CHEBI:30616"/>
        <dbReference type="ChEBI" id="CHEBI:61977"/>
        <dbReference type="ChEBI" id="CHEBI:456216"/>
        <dbReference type="EC" id="2.7.11.1"/>
    </reaction>
</comment>
<evidence type="ECO:0000256" key="5">
    <source>
        <dbReference type="ARBA" id="ARBA00022777"/>
    </source>
</evidence>
<dbReference type="GO" id="GO:0005524">
    <property type="term" value="F:ATP binding"/>
    <property type="evidence" value="ECO:0007669"/>
    <property type="project" value="UniProtKB-UniRule"/>
</dbReference>
<dbReference type="Gene3D" id="3.30.200.20">
    <property type="entry name" value="Phosphorylase Kinase, domain 1"/>
    <property type="match status" value="1"/>
</dbReference>
<dbReference type="PANTHER" id="PTHR24363:SF0">
    <property type="entry name" value="SERINE_THREONINE KINASE LIKE DOMAIN CONTAINING 1"/>
    <property type="match status" value="1"/>
</dbReference>
<evidence type="ECO:0000259" key="11">
    <source>
        <dbReference type="PROSITE" id="PS50011"/>
    </source>
</evidence>
<dbReference type="PROSITE" id="PS00107">
    <property type="entry name" value="PROTEIN_KINASE_ATP"/>
    <property type="match status" value="1"/>
</dbReference>
<feature type="domain" description="Protein kinase" evidence="11">
    <location>
        <begin position="15"/>
        <end position="276"/>
    </location>
</feature>
<evidence type="ECO:0000256" key="8">
    <source>
        <dbReference type="ARBA" id="ARBA00048679"/>
    </source>
</evidence>
<feature type="binding site" evidence="9">
    <location>
        <position position="45"/>
    </location>
    <ligand>
        <name>ATP</name>
        <dbReference type="ChEBI" id="CHEBI:30616"/>
    </ligand>
</feature>
<keyword evidence="13" id="KW-1185">Reference proteome</keyword>
<dbReference type="EMBL" id="JADEXG010000006">
    <property type="protein sequence ID" value="MBE9076465.1"/>
    <property type="molecule type" value="Genomic_DNA"/>
</dbReference>
<dbReference type="Pfam" id="PF00069">
    <property type="entry name" value="Pkinase"/>
    <property type="match status" value="1"/>
</dbReference>
<feature type="compositionally biased region" description="Low complexity" evidence="10">
    <location>
        <begin position="311"/>
        <end position="329"/>
    </location>
</feature>
<keyword evidence="5 12" id="KW-0418">Kinase</keyword>
<dbReference type="RefSeq" id="WP_193905127.1">
    <property type="nucleotide sequence ID" value="NZ_JADEXG010000006.1"/>
</dbReference>
<dbReference type="InterPro" id="IPR011009">
    <property type="entry name" value="Kinase-like_dom_sf"/>
</dbReference>
<dbReference type="PROSITE" id="PS00109">
    <property type="entry name" value="PROTEIN_KINASE_TYR"/>
    <property type="match status" value="1"/>
</dbReference>
<comment type="catalytic activity">
    <reaction evidence="8">
        <text>L-seryl-[protein] + ATP = O-phospho-L-seryl-[protein] + ADP + H(+)</text>
        <dbReference type="Rhea" id="RHEA:17989"/>
        <dbReference type="Rhea" id="RHEA-COMP:9863"/>
        <dbReference type="Rhea" id="RHEA-COMP:11604"/>
        <dbReference type="ChEBI" id="CHEBI:15378"/>
        <dbReference type="ChEBI" id="CHEBI:29999"/>
        <dbReference type="ChEBI" id="CHEBI:30616"/>
        <dbReference type="ChEBI" id="CHEBI:83421"/>
        <dbReference type="ChEBI" id="CHEBI:456216"/>
        <dbReference type="EC" id="2.7.11.1"/>
    </reaction>
</comment>
<evidence type="ECO:0000256" key="1">
    <source>
        <dbReference type="ARBA" id="ARBA00012513"/>
    </source>
</evidence>
<keyword evidence="4 9" id="KW-0547">Nucleotide-binding</keyword>
<evidence type="ECO:0000256" key="6">
    <source>
        <dbReference type="ARBA" id="ARBA00022840"/>
    </source>
</evidence>
<dbReference type="InterPro" id="IPR017441">
    <property type="entry name" value="Protein_kinase_ATP_BS"/>
</dbReference>
<proteinExistence type="predicted"/>
<evidence type="ECO:0000256" key="9">
    <source>
        <dbReference type="PROSITE-ProRule" id="PRU10141"/>
    </source>
</evidence>
<dbReference type="InterPro" id="IPR008266">
    <property type="entry name" value="Tyr_kinase_AS"/>
</dbReference>
<name>A0A8J7A5V5_9CYAN</name>
<keyword evidence="6 9" id="KW-0067">ATP-binding</keyword>
<evidence type="ECO:0000313" key="12">
    <source>
        <dbReference type="EMBL" id="MBE9076465.1"/>
    </source>
</evidence>
<dbReference type="SUPFAM" id="SSF56112">
    <property type="entry name" value="Protein kinase-like (PK-like)"/>
    <property type="match status" value="1"/>
</dbReference>
<dbReference type="CDD" id="cd14014">
    <property type="entry name" value="STKc_PknB_like"/>
    <property type="match status" value="1"/>
</dbReference>
<protein>
    <recommendedName>
        <fullName evidence="1">non-specific serine/threonine protein kinase</fullName>
        <ecNumber evidence="1">2.7.11.1</ecNumber>
    </recommendedName>
</protein>
<dbReference type="AlphaFoldDB" id="A0A8J7A5V5"/>
<feature type="compositionally biased region" description="Low complexity" evidence="10">
    <location>
        <begin position="497"/>
        <end position="514"/>
    </location>
</feature>
<keyword evidence="2 12" id="KW-0723">Serine/threonine-protein kinase</keyword>
<reference evidence="12" key="1">
    <citation type="submission" date="2020-10" db="EMBL/GenBank/DDBJ databases">
        <authorList>
            <person name="Castelo-Branco R."/>
            <person name="Eusebio N."/>
            <person name="Adriana R."/>
            <person name="Vieira A."/>
            <person name="Brugerolle De Fraissinette N."/>
            <person name="Rezende De Castro R."/>
            <person name="Schneider M.P."/>
            <person name="Vasconcelos V."/>
            <person name="Leao P.N."/>
        </authorList>
    </citation>
    <scope>NUCLEOTIDE SEQUENCE</scope>
    <source>
        <strain evidence="12">LEGE 07310</strain>
    </source>
</reference>
<gene>
    <name evidence="12" type="ORF">IQ241_04005</name>
</gene>
<comment type="caution">
    <text evidence="12">The sequence shown here is derived from an EMBL/GenBank/DDBJ whole genome shotgun (WGS) entry which is preliminary data.</text>
</comment>
<evidence type="ECO:0000256" key="7">
    <source>
        <dbReference type="ARBA" id="ARBA00047899"/>
    </source>
</evidence>
<evidence type="ECO:0000313" key="13">
    <source>
        <dbReference type="Proteomes" id="UP000636505"/>
    </source>
</evidence>
<organism evidence="12 13">
    <name type="scientific">Vasconcelosia minhoensis LEGE 07310</name>
    <dbReference type="NCBI Taxonomy" id="915328"/>
    <lineage>
        <taxon>Bacteria</taxon>
        <taxon>Bacillati</taxon>
        <taxon>Cyanobacteriota</taxon>
        <taxon>Cyanophyceae</taxon>
        <taxon>Nodosilineales</taxon>
        <taxon>Cymatolegaceae</taxon>
        <taxon>Vasconcelosia</taxon>
        <taxon>Vasconcelosia minhoensis</taxon>
    </lineage>
</organism>
<dbReference type="Gene3D" id="1.10.510.10">
    <property type="entry name" value="Transferase(Phosphotransferase) domain 1"/>
    <property type="match status" value="1"/>
</dbReference>
<dbReference type="GO" id="GO:0004674">
    <property type="term" value="F:protein serine/threonine kinase activity"/>
    <property type="evidence" value="ECO:0007669"/>
    <property type="project" value="UniProtKB-KW"/>
</dbReference>
<evidence type="ECO:0000256" key="10">
    <source>
        <dbReference type="SAM" id="MobiDB-lite"/>
    </source>
</evidence>
<accession>A0A8J7A5V5</accession>
<evidence type="ECO:0000256" key="2">
    <source>
        <dbReference type="ARBA" id="ARBA00022527"/>
    </source>
</evidence>
<dbReference type="PROSITE" id="PS50011">
    <property type="entry name" value="PROTEIN_KINASE_DOM"/>
    <property type="match status" value="1"/>
</dbReference>
<feature type="region of interest" description="Disordered" evidence="10">
    <location>
        <begin position="308"/>
        <end position="335"/>
    </location>
</feature>
<dbReference type="Proteomes" id="UP000636505">
    <property type="component" value="Unassembled WGS sequence"/>
</dbReference>
<dbReference type="Gene3D" id="2.60.120.380">
    <property type="match status" value="2"/>
</dbReference>
<evidence type="ECO:0000256" key="4">
    <source>
        <dbReference type="ARBA" id="ARBA00022741"/>
    </source>
</evidence>
<dbReference type="InterPro" id="IPR000719">
    <property type="entry name" value="Prot_kinase_dom"/>
</dbReference>
<dbReference type="EC" id="2.7.11.1" evidence="1"/>
<evidence type="ECO:0000256" key="3">
    <source>
        <dbReference type="ARBA" id="ARBA00022679"/>
    </source>
</evidence>
<dbReference type="PANTHER" id="PTHR24363">
    <property type="entry name" value="SERINE/THREONINE PROTEIN KINASE"/>
    <property type="match status" value="1"/>
</dbReference>